<reference evidence="1 2" key="1">
    <citation type="submission" date="2020-07" db="EMBL/GenBank/DDBJ databases">
        <title>Thermogemmata thermophila gen. nov., sp. nov., a novel moderate thermophilic planctomycete from a Kamchatka hot spring.</title>
        <authorList>
            <person name="Elcheninov A.G."/>
            <person name="Podosokorskaya O.A."/>
            <person name="Kovaleva O.L."/>
            <person name="Novikov A."/>
            <person name="Bonch-Osmolovskaya E.A."/>
            <person name="Toshchakov S.V."/>
            <person name="Kublanov I.V."/>
        </authorList>
    </citation>
    <scope>NUCLEOTIDE SEQUENCE [LARGE SCALE GENOMIC DNA]</scope>
    <source>
        <strain evidence="1 2">2918</strain>
    </source>
</reference>
<proteinExistence type="predicted"/>
<organism evidence="1 2">
    <name type="scientific">Thermogemmata fonticola</name>
    <dbReference type="NCBI Taxonomy" id="2755323"/>
    <lineage>
        <taxon>Bacteria</taxon>
        <taxon>Pseudomonadati</taxon>
        <taxon>Planctomycetota</taxon>
        <taxon>Planctomycetia</taxon>
        <taxon>Gemmatales</taxon>
        <taxon>Gemmataceae</taxon>
        <taxon>Thermogemmata</taxon>
    </lineage>
</organism>
<gene>
    <name evidence="1" type="ORF">H0921_13280</name>
</gene>
<dbReference type="Proteomes" id="UP000542342">
    <property type="component" value="Unassembled WGS sequence"/>
</dbReference>
<dbReference type="EMBL" id="JACEFB010000010">
    <property type="protein sequence ID" value="MBA2227129.1"/>
    <property type="molecule type" value="Genomic_DNA"/>
</dbReference>
<name>A0A7V8VFL4_9BACT</name>
<sequence length="169" mass="19227">MHNPINIQTDGTLVIKEVSDHFFGVLLPVCTASILTKILDPSVPWITLVGFRSPEACRWIERHLPPLFDPSRRVESVTVKYLEMDVSLPTAEFLHLLHLFLDQGVDLVQADRPLPPSLFLDALKPKSKARVYREVGIVLRFYLPHPHEHALVTSPSREILERVVAAFHK</sequence>
<keyword evidence="2" id="KW-1185">Reference proteome</keyword>
<evidence type="ECO:0000313" key="2">
    <source>
        <dbReference type="Proteomes" id="UP000542342"/>
    </source>
</evidence>
<protein>
    <submittedName>
        <fullName evidence="1">Uncharacterized protein</fullName>
    </submittedName>
</protein>
<dbReference type="AlphaFoldDB" id="A0A7V8VFL4"/>
<comment type="caution">
    <text evidence="1">The sequence shown here is derived from an EMBL/GenBank/DDBJ whole genome shotgun (WGS) entry which is preliminary data.</text>
</comment>
<evidence type="ECO:0000313" key="1">
    <source>
        <dbReference type="EMBL" id="MBA2227129.1"/>
    </source>
</evidence>
<dbReference type="RefSeq" id="WP_194538912.1">
    <property type="nucleotide sequence ID" value="NZ_JACEFB010000010.1"/>
</dbReference>
<accession>A0A7V8VFL4</accession>